<dbReference type="SUPFAM" id="SSF50978">
    <property type="entry name" value="WD40 repeat-like"/>
    <property type="match status" value="1"/>
</dbReference>
<dbReference type="GeneID" id="40316167"/>
<dbReference type="AlphaFoldDB" id="A0A3S5IU22"/>
<dbReference type="GO" id="GO:0060271">
    <property type="term" value="P:cilium assembly"/>
    <property type="evidence" value="ECO:0007669"/>
    <property type="project" value="TreeGrafter"/>
</dbReference>
<dbReference type="PANTHER" id="PTHR20991">
    <property type="entry name" value="PARATHYROID HORMONE-RESPONSIVE B1 GENE"/>
    <property type="match status" value="1"/>
</dbReference>
<accession>A0A3S5IU22</accession>
<dbReference type="OrthoDB" id="10262646at2759"/>
<dbReference type="Proteomes" id="UP000284403">
    <property type="component" value="Unassembled WGS sequence"/>
</dbReference>
<dbReference type="EMBL" id="MKKU01000102">
    <property type="protein sequence ID" value="RNF24305.1"/>
    <property type="molecule type" value="Genomic_DNA"/>
</dbReference>
<dbReference type="PANTHER" id="PTHR20991:SF0">
    <property type="entry name" value="PROTEIN PTHB1"/>
    <property type="match status" value="1"/>
</dbReference>
<evidence type="ECO:0000313" key="4">
    <source>
        <dbReference type="Proteomes" id="UP000284403"/>
    </source>
</evidence>
<dbReference type="InterPro" id="IPR028073">
    <property type="entry name" value="PHTB1_N_dom"/>
</dbReference>
<proteinExistence type="predicted"/>
<dbReference type="InterPro" id="IPR026511">
    <property type="entry name" value="PTHB1"/>
</dbReference>
<keyword evidence="4" id="KW-1185">Reference proteome</keyword>
<evidence type="ECO:0000313" key="3">
    <source>
        <dbReference type="EMBL" id="RNF24305.1"/>
    </source>
</evidence>
<dbReference type="InterPro" id="IPR028074">
    <property type="entry name" value="PHTB1_GAE_dom"/>
</dbReference>
<dbReference type="RefSeq" id="XP_029230417.1">
    <property type="nucleotide sequence ID" value="XM_029369481.1"/>
</dbReference>
<evidence type="ECO:0000259" key="1">
    <source>
        <dbReference type="Pfam" id="PF14727"/>
    </source>
</evidence>
<reference evidence="3 4" key="1">
    <citation type="journal article" date="2018" name="BMC Genomics">
        <title>Genomic comparison of Trypanosoma conorhini and Trypanosoma rangeli to Trypanosoma cruzi strains of high and low virulence.</title>
        <authorList>
            <person name="Bradwell K.R."/>
            <person name="Koparde V.N."/>
            <person name="Matveyev A.V."/>
            <person name="Serrano M.G."/>
            <person name="Alves J.M."/>
            <person name="Parikh H."/>
            <person name="Huang B."/>
            <person name="Lee V."/>
            <person name="Espinosa-Alvarez O."/>
            <person name="Ortiz P.A."/>
            <person name="Costa-Martins A.G."/>
            <person name="Teixeira M.M."/>
            <person name="Buck G.A."/>
        </authorList>
    </citation>
    <scope>NUCLEOTIDE SEQUENCE [LARGE SCALE GENOMIC DNA]</scope>
    <source>
        <strain evidence="3 4">025E</strain>
    </source>
</reference>
<dbReference type="InterPro" id="IPR036322">
    <property type="entry name" value="WD40_repeat_dom_sf"/>
</dbReference>
<dbReference type="Pfam" id="PF14727">
    <property type="entry name" value="PHTB1_N"/>
    <property type="match status" value="1"/>
</dbReference>
<organism evidence="3 4">
    <name type="scientific">Trypanosoma conorhini</name>
    <dbReference type="NCBI Taxonomy" id="83891"/>
    <lineage>
        <taxon>Eukaryota</taxon>
        <taxon>Discoba</taxon>
        <taxon>Euglenozoa</taxon>
        <taxon>Kinetoplastea</taxon>
        <taxon>Metakinetoplastina</taxon>
        <taxon>Trypanosomatida</taxon>
        <taxon>Trypanosomatidae</taxon>
        <taxon>Trypanosoma</taxon>
    </lineage>
</organism>
<dbReference type="Pfam" id="PF14728">
    <property type="entry name" value="PTHB1_GAE"/>
    <property type="match status" value="1"/>
</dbReference>
<protein>
    <submittedName>
        <fullName evidence="3">Bardet-Biedl syndrome 9</fullName>
    </submittedName>
</protein>
<dbReference type="GO" id="GO:0034464">
    <property type="term" value="C:BBSome"/>
    <property type="evidence" value="ECO:0007669"/>
    <property type="project" value="InterPro"/>
</dbReference>
<name>A0A3S5IU22_9TRYP</name>
<evidence type="ECO:0000259" key="2">
    <source>
        <dbReference type="Pfam" id="PF14728"/>
    </source>
</evidence>
<comment type="caution">
    <text evidence="3">The sequence shown here is derived from an EMBL/GenBank/DDBJ whole genome shotgun (WGS) entry which is preliminary data.</text>
</comment>
<feature type="domain" description="PTHB1 N-terminal" evidence="1">
    <location>
        <begin position="3"/>
        <end position="381"/>
    </location>
</feature>
<feature type="domain" description="PTHB1 GAE" evidence="2">
    <location>
        <begin position="461"/>
        <end position="530"/>
    </location>
</feature>
<dbReference type="GO" id="GO:0016020">
    <property type="term" value="C:membrane"/>
    <property type="evidence" value="ECO:0007669"/>
    <property type="project" value="TreeGrafter"/>
</dbReference>
<gene>
    <name evidence="3" type="ORF">Tco025E_02556</name>
</gene>
<sequence length="563" mass="61720">MGSLFKLRDHWYGSYRGEEFSHTSALTLGNAANSPDDENEIIFGSFSGTLRVLLPKKKGAMQPEDTLVEKDFGAPILQVACRPLEPVVGGQPRNLIAVLSPRQLFLARLFCERNTEVEEGNTSALLNKSYRLTVHYEARLDSTAYNFTCGRFGHAPNEMVCVQSMDGQLTIVNHNSVVSHCFLPSSQFLLPGCFAYCPQRDYFVTNSSSMNLLCYSFANLTSNRVRSETHLGADENDIANPHGDAISPSWTFLLGEEAVGIEVCRHTRGLSAEDADIVVLCHYSLFVLRLNGEMRFSRRLDVETLCLTTYTVPGAEACNLLIGTVKGSVNVYSDASLDWSAKMTTNAPQCLAVGELLKTKGMIVTLATDGTVAVNYLGTDPEEDPIQPLESKEADYVEMERELRRTMHAIKQSCRDDKAPGKETAAVEGLLRVEWDALPSEVEGRDGAVTSPLVFTNTSATDSVGEVTIAVHVVEPVRVDVPQQVLENVPAGQTVRVPFRFDAQNNTDMIIPSSLEARAVVTYAARNGAICTVSVTARLPLTLVARPYPSREKCAFCHAAQHQ</sequence>